<dbReference type="Pfam" id="PF18137">
    <property type="entry name" value="WHD_ORC"/>
    <property type="match status" value="1"/>
</dbReference>
<evidence type="ECO:0000256" key="6">
    <source>
        <dbReference type="SAM" id="MobiDB-lite"/>
    </source>
</evidence>
<gene>
    <name evidence="9" type="ORF">YALI1_F19720g</name>
</gene>
<dbReference type="GeneID" id="2908294"/>
<dbReference type="GO" id="GO:0005664">
    <property type="term" value="C:nuclear origin of replication recognition complex"/>
    <property type="evidence" value="ECO:0007669"/>
    <property type="project" value="InterPro"/>
</dbReference>
<dbReference type="Proteomes" id="UP000182444">
    <property type="component" value="Chromosome 1F"/>
</dbReference>
<sequence length="737" mass="84661">MGHAYLLQMQCPPQDVLLGHLTISNFVSKQYFRFPCIIITNLKSTSFRTHIDMSNHATLLQREDQKTSYFLSDEIRALKRRRLDKSDPPKNGHKPEIDETNDSGENSETAEREDEKTTLGEIENEGHDNPDENNPFARLLGGKEPSSGVNLRWNMYQEAWGAQKAKIDELLEMTNGNILEEIVEYVSESDAENQIPAALVFPGSNIANHVRLFGQIREWLGAVKGVHMVTLHARTCPSLKAVIKNIVSDLIESEEVAEEVEVREEDLNYDRRVKYDFSILAEWCRKVGTDASQRIVLILEDVDSFDVKVLSNLVLMMHSYKDEIPFRLVFGIATSLEIFEHKMTKTSIRHLQGRVFDAQATSMFQSLFENHMFNLNNKSIIVGPTILEDILKRQNVSTESIDAFISSLKYAYMSHYYSNPFSIFTSRLLDAGDEYEQIIDSNLTGEHIDALRMLPSFRALAESKTDASEIDALLSDDSHIMDITKQAVHDFKVTARRVVSLINLFETIENVFGKFPMSWGKTEIYIPLVRGELGESDFFKAVCESFKSQSDEKIQHLAQELAKDDLFDWLHDPDTILDTITEALHNLKPFKQHLYHEIFVTDLATLQQNVFVPFQRPAIETALADPRHYLGIEDDDNKFKFVDPNISTLFTLYRESGIYINIYDWYVAFKECMPRSVIETELKKQGLVPEEGETVEDWDKRTLSWFYQAAAELKFIGCVRDTKRKVESVEKLIWRGL</sequence>
<name>A0A1D8NNI1_YARLL</name>
<evidence type="ECO:0000259" key="8">
    <source>
        <dbReference type="Pfam" id="PF18137"/>
    </source>
</evidence>
<feature type="region of interest" description="Disordered" evidence="6">
    <location>
        <begin position="80"/>
        <end position="141"/>
    </location>
</feature>
<dbReference type="RefSeq" id="XP_505428.3">
    <property type="nucleotide sequence ID" value="XM_505428.3"/>
</dbReference>
<proteinExistence type="inferred from homology"/>
<accession>A0A1D8NNI1</accession>
<dbReference type="PANTHER" id="PTHR12748:SF0">
    <property type="entry name" value="ORIGIN RECOGNITION COMPLEX SUBUNIT 3"/>
    <property type="match status" value="1"/>
</dbReference>
<dbReference type="CDD" id="cd20704">
    <property type="entry name" value="Orc3"/>
    <property type="match status" value="1"/>
</dbReference>
<dbReference type="GO" id="GO:0003688">
    <property type="term" value="F:DNA replication origin binding"/>
    <property type="evidence" value="ECO:0007669"/>
    <property type="project" value="TreeGrafter"/>
</dbReference>
<dbReference type="InterPro" id="IPR045667">
    <property type="entry name" value="ORC3_N"/>
</dbReference>
<keyword evidence="3" id="KW-0235">DNA replication</keyword>
<dbReference type="Pfam" id="PF07034">
    <property type="entry name" value="ORC3_N"/>
    <property type="match status" value="1"/>
</dbReference>
<dbReference type="AlphaFoldDB" id="A0A1D8NNI1"/>
<evidence type="ECO:0000256" key="5">
    <source>
        <dbReference type="ARBA" id="ARBA00023242"/>
    </source>
</evidence>
<dbReference type="eggNOG" id="KOG2538">
    <property type="taxonomic scope" value="Eukaryota"/>
</dbReference>
<dbReference type="PANTHER" id="PTHR12748">
    <property type="entry name" value="ORIGIN RECOGNITION COMPLEX SUBUNIT 3"/>
    <property type="match status" value="1"/>
</dbReference>
<dbReference type="GO" id="GO:0005656">
    <property type="term" value="C:nuclear pre-replicative complex"/>
    <property type="evidence" value="ECO:0007669"/>
    <property type="project" value="TreeGrafter"/>
</dbReference>
<keyword evidence="5" id="KW-0539">Nucleus</keyword>
<dbReference type="VEuPathDB" id="FungiDB:YALI0_F14773g"/>
<feature type="compositionally biased region" description="Basic and acidic residues" evidence="6">
    <location>
        <begin position="84"/>
        <end position="97"/>
    </location>
</feature>
<dbReference type="EMBL" id="CP017558">
    <property type="protein sequence ID" value="AOW07191.1"/>
    <property type="molecule type" value="Genomic_DNA"/>
</dbReference>
<feature type="domain" description="Origin recognition complex subunit 3 winged helix C-terminal" evidence="8">
    <location>
        <begin position="616"/>
        <end position="734"/>
    </location>
</feature>
<evidence type="ECO:0000313" key="10">
    <source>
        <dbReference type="Proteomes" id="UP000182444"/>
    </source>
</evidence>
<organism evidence="9 10">
    <name type="scientific">Yarrowia lipolytica</name>
    <name type="common">Candida lipolytica</name>
    <dbReference type="NCBI Taxonomy" id="4952"/>
    <lineage>
        <taxon>Eukaryota</taxon>
        <taxon>Fungi</taxon>
        <taxon>Dikarya</taxon>
        <taxon>Ascomycota</taxon>
        <taxon>Saccharomycotina</taxon>
        <taxon>Dipodascomycetes</taxon>
        <taxon>Dipodascales</taxon>
        <taxon>Dipodascales incertae sedis</taxon>
        <taxon>Yarrowia</taxon>
    </lineage>
</organism>
<evidence type="ECO:0000259" key="7">
    <source>
        <dbReference type="Pfam" id="PF07034"/>
    </source>
</evidence>
<comment type="subcellular location">
    <subcellularLocation>
        <location evidence="1">Nucleus</location>
    </subcellularLocation>
</comment>
<evidence type="ECO:0000256" key="2">
    <source>
        <dbReference type="ARBA" id="ARBA00010977"/>
    </source>
</evidence>
<dbReference type="GO" id="GO:0031261">
    <property type="term" value="C:DNA replication preinitiation complex"/>
    <property type="evidence" value="ECO:0007669"/>
    <property type="project" value="TreeGrafter"/>
</dbReference>
<evidence type="ECO:0000256" key="3">
    <source>
        <dbReference type="ARBA" id="ARBA00022705"/>
    </source>
</evidence>
<feature type="domain" description="Origin recognition complex subunit 3 N-terminal" evidence="7">
    <location>
        <begin position="129"/>
        <end position="424"/>
    </location>
</feature>
<dbReference type="GO" id="GO:0006270">
    <property type="term" value="P:DNA replication initiation"/>
    <property type="evidence" value="ECO:0007669"/>
    <property type="project" value="TreeGrafter"/>
</dbReference>
<evidence type="ECO:0000256" key="1">
    <source>
        <dbReference type="ARBA" id="ARBA00004123"/>
    </source>
</evidence>
<dbReference type="InterPro" id="IPR020795">
    <property type="entry name" value="ORC3"/>
</dbReference>
<dbReference type="InterPro" id="IPR040855">
    <property type="entry name" value="ORC_WH_C"/>
</dbReference>
<dbReference type="VEuPathDB" id="FungiDB:YALI1_F19720g"/>
<reference evidence="9 10" key="1">
    <citation type="journal article" date="2016" name="PLoS ONE">
        <title>Sequence Assembly of Yarrowia lipolytica Strain W29/CLIB89 Shows Transposable Element Diversity.</title>
        <authorList>
            <person name="Magnan C."/>
            <person name="Yu J."/>
            <person name="Chang I."/>
            <person name="Jahn E."/>
            <person name="Kanomata Y."/>
            <person name="Wu J."/>
            <person name="Zeller M."/>
            <person name="Oakes M."/>
            <person name="Baldi P."/>
            <person name="Sandmeyer S."/>
        </authorList>
    </citation>
    <scope>NUCLEOTIDE SEQUENCE [LARGE SCALE GENOMIC DNA]</scope>
    <source>
        <strain evidence="10">CLIB89(W29)</strain>
    </source>
</reference>
<comment type="similarity">
    <text evidence="2">Belongs to the ORC3 family.</text>
</comment>
<keyword evidence="4" id="KW-0238">DNA-binding</keyword>
<dbReference type="KEGG" id="yli:2908294"/>
<feature type="compositionally biased region" description="Basic and acidic residues" evidence="6">
    <location>
        <begin position="109"/>
        <end position="130"/>
    </location>
</feature>
<protein>
    <submittedName>
        <fullName evidence="9">Uncharacterized protein</fullName>
    </submittedName>
</protein>
<evidence type="ECO:0000313" key="9">
    <source>
        <dbReference type="EMBL" id="AOW07191.1"/>
    </source>
</evidence>
<evidence type="ECO:0000256" key="4">
    <source>
        <dbReference type="ARBA" id="ARBA00023125"/>
    </source>
</evidence>